<evidence type="ECO:0000313" key="9">
    <source>
        <dbReference type="EMBL" id="KXS17825.1"/>
    </source>
</evidence>
<keyword evidence="2" id="KW-0808">Transferase</keyword>
<evidence type="ECO:0000256" key="6">
    <source>
        <dbReference type="PROSITE-ProRule" id="PRU10141"/>
    </source>
</evidence>
<keyword evidence="3 6" id="KW-0547">Nucleotide-binding</keyword>
<dbReference type="SMART" id="SM00220">
    <property type="entry name" value="S_TKc"/>
    <property type="match status" value="1"/>
</dbReference>
<name>A0A139AMY4_GONPJ</name>
<dbReference type="PROSITE" id="PS00108">
    <property type="entry name" value="PROTEIN_KINASE_ST"/>
    <property type="match status" value="1"/>
</dbReference>
<dbReference type="InterPro" id="IPR008271">
    <property type="entry name" value="Ser/Thr_kinase_AS"/>
</dbReference>
<dbReference type="FunFam" id="1.10.510.10:FF:000571">
    <property type="entry name" value="Maternal embryonic leucine zipper kinase"/>
    <property type="match status" value="1"/>
</dbReference>
<dbReference type="FunFam" id="3.30.200.20:FF:000003">
    <property type="entry name" value="Non-specific serine/threonine protein kinase"/>
    <property type="match status" value="1"/>
</dbReference>
<dbReference type="InterPro" id="IPR000719">
    <property type="entry name" value="Prot_kinase_dom"/>
</dbReference>
<evidence type="ECO:0000313" key="10">
    <source>
        <dbReference type="Proteomes" id="UP000070544"/>
    </source>
</evidence>
<keyword evidence="1 7" id="KW-0723">Serine/threonine-protein kinase</keyword>
<evidence type="ECO:0000256" key="1">
    <source>
        <dbReference type="ARBA" id="ARBA00022527"/>
    </source>
</evidence>
<feature type="domain" description="Protein kinase" evidence="8">
    <location>
        <begin position="4"/>
        <end position="279"/>
    </location>
</feature>
<evidence type="ECO:0000256" key="3">
    <source>
        <dbReference type="ARBA" id="ARBA00022741"/>
    </source>
</evidence>
<dbReference type="EMBL" id="KQ965745">
    <property type="protein sequence ID" value="KXS17825.1"/>
    <property type="molecule type" value="Genomic_DNA"/>
</dbReference>
<accession>A0A139AMY4</accession>
<evidence type="ECO:0000256" key="7">
    <source>
        <dbReference type="RuleBase" id="RU000304"/>
    </source>
</evidence>
<dbReference type="PANTHER" id="PTHR24346:SF110">
    <property type="entry name" value="NON-SPECIFIC SERINE_THREONINE PROTEIN KINASE"/>
    <property type="match status" value="1"/>
</dbReference>
<keyword evidence="5 6" id="KW-0067">ATP-binding</keyword>
<proteinExistence type="inferred from homology"/>
<dbReference type="SUPFAM" id="SSF56112">
    <property type="entry name" value="Protein kinase-like (PK-like)"/>
    <property type="match status" value="1"/>
</dbReference>
<keyword evidence="4 9" id="KW-0418">Kinase</keyword>
<evidence type="ECO:0000259" key="8">
    <source>
        <dbReference type="PROSITE" id="PS50011"/>
    </source>
</evidence>
<dbReference type="GO" id="GO:0004674">
    <property type="term" value="F:protein serine/threonine kinase activity"/>
    <property type="evidence" value="ECO:0007669"/>
    <property type="project" value="UniProtKB-KW"/>
</dbReference>
<dbReference type="OrthoDB" id="193931at2759"/>
<dbReference type="Gene3D" id="1.10.510.10">
    <property type="entry name" value="Transferase(Phosphotransferase) domain 1"/>
    <property type="match status" value="1"/>
</dbReference>
<reference evidence="9 10" key="1">
    <citation type="journal article" date="2015" name="Genome Biol. Evol.">
        <title>Phylogenomic analyses indicate that early fungi evolved digesting cell walls of algal ancestors of land plants.</title>
        <authorList>
            <person name="Chang Y."/>
            <person name="Wang S."/>
            <person name="Sekimoto S."/>
            <person name="Aerts A.L."/>
            <person name="Choi C."/>
            <person name="Clum A."/>
            <person name="LaButti K.M."/>
            <person name="Lindquist E.A."/>
            <person name="Yee Ngan C."/>
            <person name="Ohm R.A."/>
            <person name="Salamov A.A."/>
            <person name="Grigoriev I.V."/>
            <person name="Spatafora J.W."/>
            <person name="Berbee M.L."/>
        </authorList>
    </citation>
    <scope>NUCLEOTIDE SEQUENCE [LARGE SCALE GENOMIC DNA]</scope>
    <source>
        <strain evidence="9 10">JEL478</strain>
    </source>
</reference>
<dbReference type="Pfam" id="PF00069">
    <property type="entry name" value="Pkinase"/>
    <property type="match status" value="1"/>
</dbReference>
<dbReference type="CDD" id="cd14003">
    <property type="entry name" value="STKc_AMPK-like"/>
    <property type="match status" value="1"/>
</dbReference>
<dbReference type="Proteomes" id="UP000070544">
    <property type="component" value="Unassembled WGS sequence"/>
</dbReference>
<dbReference type="GO" id="GO:0005737">
    <property type="term" value="C:cytoplasm"/>
    <property type="evidence" value="ECO:0007669"/>
    <property type="project" value="TreeGrafter"/>
</dbReference>
<dbReference type="InterPro" id="IPR017441">
    <property type="entry name" value="Protein_kinase_ATP_BS"/>
</dbReference>
<dbReference type="GO" id="GO:0005524">
    <property type="term" value="F:ATP binding"/>
    <property type="evidence" value="ECO:0007669"/>
    <property type="project" value="UniProtKB-UniRule"/>
</dbReference>
<evidence type="ECO:0000256" key="4">
    <source>
        <dbReference type="ARBA" id="ARBA00022777"/>
    </source>
</evidence>
<dbReference type="PROSITE" id="PS50011">
    <property type="entry name" value="PROTEIN_KINASE_DOM"/>
    <property type="match status" value="1"/>
</dbReference>
<evidence type="ECO:0000256" key="2">
    <source>
        <dbReference type="ARBA" id="ARBA00022679"/>
    </source>
</evidence>
<sequence length="372" mass="41820">LGHFRILRSIGEGEFGKVKLGVDARTGQEVAVKLVRKEGLLGAKREKLMREIALLKTAHHPHIVKLFDIIETERHVGLVMEYAAGGELFEHILQRKMLKESEAKALFRELCGGVSYLHAHGIVHRDLKLENLLLTHDRHLLITDFGFATTVRRSSPTEEAPPTPSPGYERRLLHTSCGSPCYAAPELVLGEGGYDGEKADAWSCGVILFAMCCGYLPFDDDPTSPSSLDISRLYRHIVTSTISFPDHVTAGAREVIRGLLDTEPEDRWSVAKAAQHWWVRGEKPKRDRIGAASSTDGPERGGLVAGMINRLEVGYLQPFHPSQSLVLKHKIYSTEKMTEHRLHLEIKRQRLLVQLIFRFIHRNLLQSPSMIQ</sequence>
<comment type="similarity">
    <text evidence="7">Belongs to the protein kinase superfamily.</text>
</comment>
<dbReference type="STRING" id="1344416.A0A139AMY4"/>
<dbReference type="AlphaFoldDB" id="A0A139AMY4"/>
<feature type="binding site" evidence="6">
    <location>
        <position position="37"/>
    </location>
    <ligand>
        <name>ATP</name>
        <dbReference type="ChEBI" id="CHEBI:30616"/>
    </ligand>
</feature>
<gene>
    <name evidence="9" type="ORF">M427DRAFT_96651</name>
</gene>
<dbReference type="PROSITE" id="PS00107">
    <property type="entry name" value="PROTEIN_KINASE_ATP"/>
    <property type="match status" value="1"/>
</dbReference>
<dbReference type="InterPro" id="IPR011009">
    <property type="entry name" value="Kinase-like_dom_sf"/>
</dbReference>
<protein>
    <submittedName>
        <fullName evidence="9">Pkinase-domain-containing protein</fullName>
    </submittedName>
</protein>
<keyword evidence="10" id="KW-1185">Reference proteome</keyword>
<dbReference type="PANTHER" id="PTHR24346">
    <property type="entry name" value="MAP/MICROTUBULE AFFINITY-REGULATING KINASE"/>
    <property type="match status" value="1"/>
</dbReference>
<dbReference type="OMA" id="FELIEVC"/>
<feature type="non-terminal residue" evidence="9">
    <location>
        <position position="1"/>
    </location>
</feature>
<evidence type="ECO:0000256" key="5">
    <source>
        <dbReference type="ARBA" id="ARBA00022840"/>
    </source>
</evidence>
<dbReference type="GO" id="GO:0035556">
    <property type="term" value="P:intracellular signal transduction"/>
    <property type="evidence" value="ECO:0007669"/>
    <property type="project" value="TreeGrafter"/>
</dbReference>
<organism evidence="9 10">
    <name type="scientific">Gonapodya prolifera (strain JEL478)</name>
    <name type="common">Monoblepharis prolifera</name>
    <dbReference type="NCBI Taxonomy" id="1344416"/>
    <lineage>
        <taxon>Eukaryota</taxon>
        <taxon>Fungi</taxon>
        <taxon>Fungi incertae sedis</taxon>
        <taxon>Chytridiomycota</taxon>
        <taxon>Chytridiomycota incertae sedis</taxon>
        <taxon>Monoblepharidomycetes</taxon>
        <taxon>Monoblepharidales</taxon>
        <taxon>Gonapodyaceae</taxon>
        <taxon>Gonapodya</taxon>
    </lineage>
</organism>